<dbReference type="Pfam" id="PF11287">
    <property type="entry name" value="DUF3088"/>
    <property type="match status" value="1"/>
</dbReference>
<proteinExistence type="predicted"/>
<evidence type="ECO:0000313" key="2">
    <source>
        <dbReference type="Proteomes" id="UP001317742"/>
    </source>
</evidence>
<dbReference type="Proteomes" id="UP001317742">
    <property type="component" value="Chromosome"/>
</dbReference>
<organism evidence="1 2">
    <name type="scientific">Pseudodesulfovibrio nedwellii</name>
    <dbReference type="NCBI Taxonomy" id="2973072"/>
    <lineage>
        <taxon>Bacteria</taxon>
        <taxon>Pseudomonadati</taxon>
        <taxon>Thermodesulfobacteriota</taxon>
        <taxon>Desulfovibrionia</taxon>
        <taxon>Desulfovibrionales</taxon>
        <taxon>Desulfovibrionaceae</taxon>
    </lineage>
</organism>
<sequence>MLGYFPQLREELDVKTIEFVRPRASIITFLGEKNQECPCLILADPTKAKGLPIQQYGPHTFITDDKIIIEYLARNNGISRPAHD</sequence>
<accession>A0ABN6S398</accession>
<dbReference type="InterPro" id="IPR021439">
    <property type="entry name" value="DUF3088"/>
</dbReference>
<dbReference type="EMBL" id="AP026709">
    <property type="protein sequence ID" value="BDQ37706.1"/>
    <property type="molecule type" value="Genomic_DNA"/>
</dbReference>
<evidence type="ECO:0000313" key="1">
    <source>
        <dbReference type="EMBL" id="BDQ37706.1"/>
    </source>
</evidence>
<name>A0ABN6S398_9BACT</name>
<protein>
    <submittedName>
        <fullName evidence="1">Uncharacterized protein</fullName>
    </submittedName>
</protein>
<reference evidence="1 2" key="1">
    <citation type="submission" date="2022-08" db="EMBL/GenBank/DDBJ databases">
        <title>Genome Sequence of the sulphate-reducing bacterium, Pseudodesulfovibrio sp. SYK.</title>
        <authorList>
            <person name="Kondo R."/>
            <person name="Kataoka T."/>
        </authorList>
    </citation>
    <scope>NUCLEOTIDE SEQUENCE [LARGE SCALE GENOMIC DNA]</scope>
    <source>
        <strain evidence="1 2">SYK</strain>
    </source>
</reference>
<gene>
    <name evidence="1" type="ORF">SYK_20660</name>
</gene>
<keyword evidence="2" id="KW-1185">Reference proteome</keyword>